<evidence type="ECO:0000259" key="1">
    <source>
        <dbReference type="Pfam" id="PF02214"/>
    </source>
</evidence>
<reference evidence="2 3" key="1">
    <citation type="submission" date="2017-11" db="EMBL/GenBank/DDBJ databases">
        <title>The genome of Rhizophagus clarus HR1 reveals common genetic basis of auxotrophy among arbuscular mycorrhizal fungi.</title>
        <authorList>
            <person name="Kobayashi Y."/>
        </authorList>
    </citation>
    <scope>NUCLEOTIDE SEQUENCE [LARGE SCALE GENOMIC DNA]</scope>
    <source>
        <strain evidence="2 3">HR1</strain>
    </source>
</reference>
<dbReference type="GO" id="GO:0051260">
    <property type="term" value="P:protein homooligomerization"/>
    <property type="evidence" value="ECO:0007669"/>
    <property type="project" value="InterPro"/>
</dbReference>
<protein>
    <recommendedName>
        <fullName evidence="1">Potassium channel tetramerisation-type BTB domain-containing protein</fullName>
    </recommendedName>
</protein>
<dbReference type="InterPro" id="IPR003131">
    <property type="entry name" value="T1-type_BTB"/>
</dbReference>
<organism evidence="2 3">
    <name type="scientific">Rhizophagus clarus</name>
    <dbReference type="NCBI Taxonomy" id="94130"/>
    <lineage>
        <taxon>Eukaryota</taxon>
        <taxon>Fungi</taxon>
        <taxon>Fungi incertae sedis</taxon>
        <taxon>Mucoromycota</taxon>
        <taxon>Glomeromycotina</taxon>
        <taxon>Glomeromycetes</taxon>
        <taxon>Glomerales</taxon>
        <taxon>Glomeraceae</taxon>
        <taxon>Rhizophagus</taxon>
    </lineage>
</organism>
<gene>
    <name evidence="2" type="ORF">RclHR1_02280013</name>
</gene>
<evidence type="ECO:0000313" key="2">
    <source>
        <dbReference type="EMBL" id="GBB94040.1"/>
    </source>
</evidence>
<dbReference type="SUPFAM" id="SSF54695">
    <property type="entry name" value="POZ domain"/>
    <property type="match status" value="1"/>
</dbReference>
<keyword evidence="3" id="KW-1185">Reference proteome</keyword>
<dbReference type="PANTHER" id="PTHR31758:SF2">
    <property type="entry name" value="BTB_POZ DOMAIN-CONTAINING PROTEIN YLR108C"/>
    <property type="match status" value="1"/>
</dbReference>
<dbReference type="AlphaFoldDB" id="A0A2Z6QVQ1"/>
<dbReference type="Gene3D" id="3.30.710.10">
    <property type="entry name" value="Potassium Channel Kv1.1, Chain A"/>
    <property type="match status" value="1"/>
</dbReference>
<name>A0A2Z6QVQ1_9GLOM</name>
<accession>A0A2Z6QVQ1</accession>
<dbReference type="STRING" id="94130.A0A2Z6QVQ1"/>
<sequence>MLNNADPLILFKKYHMINSYFNRYLKLAYFQFIIIKFDIYSLAMADSYLVRVGGKVFEFSETSLQTDAPNLFTEMFWGGEVYGEKEIFFDRDPVIFEVISRYLRGYEIFPISSINLPVGMSENVFRQNLLRDAKFFQLTKLSESMITLDTRIGDVFNSHFKIEKRLTDIDPLHLQLKRFGDKQYVVFKSEGMPVVLFHMGGVICDVAPLNSIEWKFQPVNLEHSRIIRDIIVNIIGEDYDPKNDIFNGIKSISSFEIDGQKVYGSEIYVKFKDKTAEVDKQGRIRFLLSKLIFSLEVINEQPQSNSISTGGKIKHRIKPVWGTGITEPTWLAHRGT</sequence>
<dbReference type="InterPro" id="IPR011333">
    <property type="entry name" value="SKP1/BTB/POZ_sf"/>
</dbReference>
<comment type="caution">
    <text evidence="2">The sequence shown here is derived from an EMBL/GenBank/DDBJ whole genome shotgun (WGS) entry which is preliminary data.</text>
</comment>
<dbReference type="PANTHER" id="PTHR31758">
    <property type="entry name" value="BTB/POZ DOMAIN-CONTAINING PROTEIN YLR108C"/>
    <property type="match status" value="1"/>
</dbReference>
<proteinExistence type="predicted"/>
<evidence type="ECO:0000313" key="3">
    <source>
        <dbReference type="Proteomes" id="UP000247702"/>
    </source>
</evidence>
<feature type="domain" description="Potassium channel tetramerisation-type BTB" evidence="1">
    <location>
        <begin position="51"/>
        <end position="141"/>
    </location>
</feature>
<dbReference type="Pfam" id="PF02214">
    <property type="entry name" value="BTB_2"/>
    <property type="match status" value="1"/>
</dbReference>
<dbReference type="EMBL" id="BEXD01001424">
    <property type="protein sequence ID" value="GBB94040.1"/>
    <property type="molecule type" value="Genomic_DNA"/>
</dbReference>
<dbReference type="Proteomes" id="UP000247702">
    <property type="component" value="Unassembled WGS sequence"/>
</dbReference>